<keyword evidence="2" id="KW-1185">Reference proteome</keyword>
<dbReference type="InterPro" id="IPR010982">
    <property type="entry name" value="Lambda_DNA-bd_dom_sf"/>
</dbReference>
<dbReference type="Proteomes" id="UP000028302">
    <property type="component" value="Unassembled WGS sequence"/>
</dbReference>
<dbReference type="OrthoDB" id="5917957at2"/>
<organism evidence="1 2">
    <name type="scientific">Salinisphaera hydrothermalis (strain C41B8)</name>
    <dbReference type="NCBI Taxonomy" id="1304275"/>
    <lineage>
        <taxon>Bacteria</taxon>
        <taxon>Pseudomonadati</taxon>
        <taxon>Pseudomonadota</taxon>
        <taxon>Gammaproteobacteria</taxon>
        <taxon>Salinisphaerales</taxon>
        <taxon>Salinisphaeraceae</taxon>
        <taxon>Salinisphaera</taxon>
    </lineage>
</organism>
<dbReference type="STRING" id="1304275.C41B8_05578"/>
<dbReference type="GO" id="GO:0003677">
    <property type="term" value="F:DNA binding"/>
    <property type="evidence" value="ECO:0007669"/>
    <property type="project" value="InterPro"/>
</dbReference>
<dbReference type="Gene3D" id="1.10.260.40">
    <property type="entry name" value="lambda repressor-like DNA-binding domains"/>
    <property type="match status" value="1"/>
</dbReference>
<accession>A0A084INR3</accession>
<dbReference type="EMBL" id="APNK01000005">
    <property type="protein sequence ID" value="KEZ78347.1"/>
    <property type="molecule type" value="Genomic_DNA"/>
</dbReference>
<evidence type="ECO:0000313" key="1">
    <source>
        <dbReference type="EMBL" id="KEZ78347.1"/>
    </source>
</evidence>
<dbReference type="AlphaFoldDB" id="A0A084INR3"/>
<gene>
    <name evidence="1" type="ORF">C41B8_05578</name>
</gene>
<dbReference type="RefSeq" id="WP_037335248.1">
    <property type="nucleotide sequence ID" value="NZ_APNK01000005.1"/>
</dbReference>
<reference evidence="1 2" key="1">
    <citation type="submission" date="2013-03" db="EMBL/GenBank/DDBJ databases">
        <title>Salinisphaera hydrothermalis C41B8 Genome Sequencing.</title>
        <authorList>
            <person name="Li C."/>
            <person name="Lai Q."/>
            <person name="Shao Z."/>
        </authorList>
    </citation>
    <scope>NUCLEOTIDE SEQUENCE [LARGE SCALE GENOMIC DNA]</scope>
    <source>
        <strain evidence="1 2">C41B8</strain>
    </source>
</reference>
<protein>
    <submittedName>
        <fullName evidence="1">Uncharacterized protein</fullName>
    </submittedName>
</protein>
<name>A0A084INR3_SALHC</name>
<evidence type="ECO:0000313" key="2">
    <source>
        <dbReference type="Proteomes" id="UP000028302"/>
    </source>
</evidence>
<proteinExistence type="predicted"/>
<comment type="caution">
    <text evidence="1">The sequence shown here is derived from an EMBL/GenBank/DDBJ whole genome shotgun (WGS) entry which is preliminary data.</text>
</comment>
<dbReference type="SUPFAM" id="SSF47413">
    <property type="entry name" value="lambda repressor-like DNA-binding domains"/>
    <property type="match status" value="1"/>
</dbReference>
<sequence>MNTHNPIVTQAVREAGGQTAVARALNLHQPTVFKWTRVGLPRTEWTGETNYAATICDMANANPDRSRRWTKDVLRTREVEPIEGVSA</sequence>